<proteinExistence type="predicted"/>
<organism evidence="2">
    <name type="scientific">marine sediment metagenome</name>
    <dbReference type="NCBI Taxonomy" id="412755"/>
    <lineage>
        <taxon>unclassified sequences</taxon>
        <taxon>metagenomes</taxon>
        <taxon>ecological metagenomes</taxon>
    </lineage>
</organism>
<evidence type="ECO:0000256" key="1">
    <source>
        <dbReference type="SAM" id="Phobius"/>
    </source>
</evidence>
<comment type="caution">
    <text evidence="2">The sequence shown here is derived from an EMBL/GenBank/DDBJ whole genome shotgun (WGS) entry which is preliminary data.</text>
</comment>
<gene>
    <name evidence="2" type="ORF">S03H2_05455</name>
</gene>
<keyword evidence="1" id="KW-1133">Transmembrane helix</keyword>
<evidence type="ECO:0008006" key="3">
    <source>
        <dbReference type="Google" id="ProtNLM"/>
    </source>
</evidence>
<keyword evidence="1" id="KW-0812">Transmembrane</keyword>
<name>X1FZI8_9ZZZZ</name>
<evidence type="ECO:0000313" key="2">
    <source>
        <dbReference type="EMBL" id="GAH26178.1"/>
    </source>
</evidence>
<protein>
    <recommendedName>
        <fullName evidence="3">Phage tail tape measure protein domain-containing protein</fullName>
    </recommendedName>
</protein>
<keyword evidence="1" id="KW-0472">Membrane</keyword>
<feature type="non-terminal residue" evidence="2">
    <location>
        <position position="398"/>
    </location>
</feature>
<accession>X1FZI8</accession>
<reference evidence="2" key="1">
    <citation type="journal article" date="2014" name="Front. Microbiol.">
        <title>High frequency of phylogenetically diverse reductive dehalogenase-homologous genes in deep subseafloor sedimentary metagenomes.</title>
        <authorList>
            <person name="Kawai M."/>
            <person name="Futagami T."/>
            <person name="Toyoda A."/>
            <person name="Takaki Y."/>
            <person name="Nishi S."/>
            <person name="Hori S."/>
            <person name="Arai W."/>
            <person name="Tsubouchi T."/>
            <person name="Morono Y."/>
            <person name="Uchiyama I."/>
            <person name="Ito T."/>
            <person name="Fujiyama A."/>
            <person name="Inagaki F."/>
            <person name="Takami H."/>
        </authorList>
    </citation>
    <scope>NUCLEOTIDE SEQUENCE</scope>
    <source>
        <strain evidence="2">Expedition CK06-06</strain>
    </source>
</reference>
<dbReference type="EMBL" id="BARU01002277">
    <property type="protein sequence ID" value="GAH26178.1"/>
    <property type="molecule type" value="Genomic_DNA"/>
</dbReference>
<dbReference type="NCBIfam" id="TIGR01760">
    <property type="entry name" value="tape_meas_TP901"/>
    <property type="match status" value="1"/>
</dbReference>
<dbReference type="InterPro" id="IPR010090">
    <property type="entry name" value="Phage_tape_meas"/>
</dbReference>
<dbReference type="AlphaFoldDB" id="X1FZI8"/>
<feature type="non-terminal residue" evidence="2">
    <location>
        <position position="1"/>
    </location>
</feature>
<feature type="transmembrane region" description="Helical" evidence="1">
    <location>
        <begin position="221"/>
        <end position="242"/>
    </location>
</feature>
<sequence length="398" mass="42337">AINGVLRAFLSPTTEGIEAAKKFGLELSTTTLKTEGLTGVMEKLKNATAEQLAAIFPNIRGLKGMAAALGDAEGYARDYALMLDSAGLTQEAFAKQSATLNFKLGQLKEMFNVIKTTIGTVLIPTVEDLVKRGMAVLKNVKEWTEANKEHTESIVKWAAGISLLMLGLGPLVVMLPGLVLAFGGLGKVLGGVVLAYKQMAMTTAAINGLSFTSAGVISKLALMYFGLQAVIVGTAVAVVKLIDAAYQYYNVTLPALNRAQQLAIDSQQRLATALGVSLEQYQEWSAAGVGITDMMSRAGVTLQEFKNNLAGVDVSILSQELNITAERLWEVVESGEPIADLLERIGVKFSDLSGIASIAAGNLDKVSTAFRDLEASTEVIEPIKDVFMLVSLDIVETE</sequence>